<dbReference type="EMBL" id="JASJOS010000001">
    <property type="protein sequence ID" value="MDJ1478958.1"/>
    <property type="molecule type" value="Genomic_DNA"/>
</dbReference>
<evidence type="ECO:0000313" key="13">
    <source>
        <dbReference type="EMBL" id="MDJ1478958.1"/>
    </source>
</evidence>
<dbReference type="GO" id="GO:0005524">
    <property type="term" value="F:ATP binding"/>
    <property type="evidence" value="ECO:0007669"/>
    <property type="project" value="UniProtKB-KW"/>
</dbReference>
<evidence type="ECO:0000256" key="9">
    <source>
        <dbReference type="ARBA" id="ARBA00022840"/>
    </source>
</evidence>
<evidence type="ECO:0000256" key="3">
    <source>
        <dbReference type="ARBA" id="ARBA00012584"/>
    </source>
</evidence>
<organism evidence="13 14">
    <name type="scientific">Xanthocytophaga flava</name>
    <dbReference type="NCBI Taxonomy" id="3048013"/>
    <lineage>
        <taxon>Bacteria</taxon>
        <taxon>Pseudomonadati</taxon>
        <taxon>Bacteroidota</taxon>
        <taxon>Cytophagia</taxon>
        <taxon>Cytophagales</taxon>
        <taxon>Rhodocytophagaceae</taxon>
        <taxon>Xanthocytophaga</taxon>
    </lineage>
</organism>
<evidence type="ECO:0000313" key="14">
    <source>
        <dbReference type="Proteomes" id="UP001241110"/>
    </source>
</evidence>
<dbReference type="AlphaFoldDB" id="A0AAE3QLS2"/>
<evidence type="ECO:0000256" key="5">
    <source>
        <dbReference type="ARBA" id="ARBA00022679"/>
    </source>
</evidence>
<dbReference type="Pfam" id="PF01300">
    <property type="entry name" value="Sua5_yciO_yrdC"/>
    <property type="match status" value="1"/>
</dbReference>
<dbReference type="PANTHER" id="PTHR17490:SF16">
    <property type="entry name" value="THREONYLCARBAMOYL-AMP SYNTHASE"/>
    <property type="match status" value="1"/>
</dbReference>
<comment type="similarity">
    <text evidence="2">Belongs to the SUA5 family.</text>
</comment>
<evidence type="ECO:0000256" key="8">
    <source>
        <dbReference type="ARBA" id="ARBA00022741"/>
    </source>
</evidence>
<feature type="domain" description="YrdC-like" evidence="12">
    <location>
        <begin position="2"/>
        <end position="188"/>
    </location>
</feature>
<dbReference type="InterPro" id="IPR050156">
    <property type="entry name" value="TC-AMP_synthase_SUA5"/>
</dbReference>
<name>A0AAE3QLS2_9BACT</name>
<evidence type="ECO:0000256" key="1">
    <source>
        <dbReference type="ARBA" id="ARBA00004496"/>
    </source>
</evidence>
<keyword evidence="9" id="KW-0067">ATP-binding</keyword>
<evidence type="ECO:0000256" key="11">
    <source>
        <dbReference type="ARBA" id="ARBA00048366"/>
    </source>
</evidence>
<gene>
    <name evidence="13" type="ORF">QNI16_00595</name>
</gene>
<dbReference type="Gene3D" id="3.90.870.10">
    <property type="entry name" value="DHBP synthase"/>
    <property type="match status" value="1"/>
</dbReference>
<dbReference type="InterPro" id="IPR006070">
    <property type="entry name" value="Sua5-like_dom"/>
</dbReference>
<comment type="caution">
    <text evidence="13">The sequence shown here is derived from an EMBL/GenBank/DDBJ whole genome shotgun (WGS) entry which is preliminary data.</text>
</comment>
<dbReference type="InterPro" id="IPR017945">
    <property type="entry name" value="DHBP_synth_RibB-like_a/b_dom"/>
</dbReference>
<keyword evidence="6" id="KW-0819">tRNA processing</keyword>
<dbReference type="GO" id="GO:0008033">
    <property type="term" value="P:tRNA processing"/>
    <property type="evidence" value="ECO:0007669"/>
    <property type="project" value="UniProtKB-KW"/>
</dbReference>
<dbReference type="GO" id="GO:0000049">
    <property type="term" value="F:tRNA binding"/>
    <property type="evidence" value="ECO:0007669"/>
    <property type="project" value="TreeGrafter"/>
</dbReference>
<dbReference type="RefSeq" id="WP_313974756.1">
    <property type="nucleotide sequence ID" value="NZ_JASJOS010000001.1"/>
</dbReference>
<keyword evidence="5 13" id="KW-0808">Transferase</keyword>
<accession>A0AAE3QLS2</accession>
<dbReference type="PANTHER" id="PTHR17490">
    <property type="entry name" value="SUA5"/>
    <property type="match status" value="1"/>
</dbReference>
<evidence type="ECO:0000256" key="2">
    <source>
        <dbReference type="ARBA" id="ARBA00007663"/>
    </source>
</evidence>
<dbReference type="SUPFAM" id="SSF55821">
    <property type="entry name" value="YrdC/RibB"/>
    <property type="match status" value="1"/>
</dbReference>
<evidence type="ECO:0000256" key="7">
    <source>
        <dbReference type="ARBA" id="ARBA00022695"/>
    </source>
</evidence>
<dbReference type="EC" id="2.7.7.87" evidence="3"/>
<dbReference type="PROSITE" id="PS51163">
    <property type="entry name" value="YRDC"/>
    <property type="match status" value="1"/>
</dbReference>
<evidence type="ECO:0000256" key="6">
    <source>
        <dbReference type="ARBA" id="ARBA00022694"/>
    </source>
</evidence>
<keyword evidence="7 13" id="KW-0548">Nucleotidyltransferase</keyword>
<evidence type="ECO:0000256" key="4">
    <source>
        <dbReference type="ARBA" id="ARBA00022490"/>
    </source>
</evidence>
<dbReference type="Proteomes" id="UP001241110">
    <property type="component" value="Unassembled WGS sequence"/>
</dbReference>
<sequence>MTDSIQRAYEILKTGGVVLSPTDTVWSILCDARNDAAVKRVHELKKRETPKPLVAMISQIGWLPEYMNKVPDIAWDLVEFSERPLTVVYSNGKNVSSDVLGSDRSIAIRLVKDNDFLGKLIGKFNRAIVATSANRPNQFMPRTLDDVDPEIVKGVDYVVPMEQSTKNDYQLANILRLEVNGEIKFIRK</sequence>
<dbReference type="GO" id="GO:0061710">
    <property type="term" value="F:L-threonylcarbamoyladenylate synthase"/>
    <property type="evidence" value="ECO:0007669"/>
    <property type="project" value="UniProtKB-EC"/>
</dbReference>
<dbReference type="GO" id="GO:0005737">
    <property type="term" value="C:cytoplasm"/>
    <property type="evidence" value="ECO:0007669"/>
    <property type="project" value="UniProtKB-SubCell"/>
</dbReference>
<comment type="subcellular location">
    <subcellularLocation>
        <location evidence="1">Cytoplasm</location>
    </subcellularLocation>
</comment>
<evidence type="ECO:0000259" key="12">
    <source>
        <dbReference type="PROSITE" id="PS51163"/>
    </source>
</evidence>
<evidence type="ECO:0000256" key="10">
    <source>
        <dbReference type="ARBA" id="ARBA00029774"/>
    </source>
</evidence>
<comment type="catalytic activity">
    <reaction evidence="11">
        <text>L-threonine + hydrogencarbonate + ATP = L-threonylcarbamoyladenylate + diphosphate + H2O</text>
        <dbReference type="Rhea" id="RHEA:36407"/>
        <dbReference type="ChEBI" id="CHEBI:15377"/>
        <dbReference type="ChEBI" id="CHEBI:17544"/>
        <dbReference type="ChEBI" id="CHEBI:30616"/>
        <dbReference type="ChEBI" id="CHEBI:33019"/>
        <dbReference type="ChEBI" id="CHEBI:57926"/>
        <dbReference type="ChEBI" id="CHEBI:73682"/>
        <dbReference type="EC" id="2.7.7.87"/>
    </reaction>
</comment>
<protein>
    <recommendedName>
        <fullName evidence="10">L-threonylcarbamoyladenylate synthase</fullName>
        <ecNumber evidence="3">2.7.7.87</ecNumber>
    </recommendedName>
    <alternativeName>
        <fullName evidence="10">L-threonylcarbamoyladenylate synthase</fullName>
    </alternativeName>
</protein>
<dbReference type="GO" id="GO:0006450">
    <property type="term" value="P:regulation of translational fidelity"/>
    <property type="evidence" value="ECO:0007669"/>
    <property type="project" value="TreeGrafter"/>
</dbReference>
<keyword evidence="8" id="KW-0547">Nucleotide-binding</keyword>
<keyword evidence="4" id="KW-0963">Cytoplasm</keyword>
<dbReference type="GO" id="GO:0003725">
    <property type="term" value="F:double-stranded RNA binding"/>
    <property type="evidence" value="ECO:0007669"/>
    <property type="project" value="InterPro"/>
</dbReference>
<reference evidence="13" key="1">
    <citation type="submission" date="2023-05" db="EMBL/GenBank/DDBJ databases">
        <authorList>
            <person name="Zhang X."/>
        </authorList>
    </citation>
    <scope>NUCLEOTIDE SEQUENCE</scope>
    <source>
        <strain evidence="13">YF14B1</strain>
    </source>
</reference>
<proteinExistence type="inferred from homology"/>